<protein>
    <submittedName>
        <fullName evidence="2">Uncharacterized protein</fullName>
    </submittedName>
</protein>
<feature type="region of interest" description="Disordered" evidence="1">
    <location>
        <begin position="517"/>
        <end position="543"/>
    </location>
</feature>
<sequence>MDVPTSAPPPTATTTVHFPRRQWTTLDCKWSLVLNATAELHWDPTDLLSDASRGVFRSQKVTAARAAQLVRAGRLWIGTNGRRVDVAVRHTLAGRAVAGGDVGELFRAKLAQVLLHWSAWNNELGLQVVESGCIDSGGTEGDDNTIYLAVSHPPSPHGLYAPRSNGGIPQARLGRVSCQLDLQLDESACKPSPPKRLTKRQKTRQSTKRRQTQSAKARKTSERPSQTEIKARIPHKNTRCRLSAAQARQRQQQQEQEAIRTRDLLVQDAAAWHKATLLVEAALHVLVGTAEASGKRLLVGVQAVDSGSLPGGAPSLLDIAPAVWSSDYFTAVSSRALHLPLIHRCMESFVNAQSPSLRRKAEALTGARDPSTPREMLLWTKLEEVLLRGVPQLPTRIRKPLARLQKTSRPELLSTTIRPEPLSSHASVSSLVDDSDETDGDYAIDLSFDNLEAVFSQTPVDSQSSAGSVKALEAELSDEDADVRVLDWGEIEAWSEPEEYYYSDDDHLHFQEIDDTWSPQDCESNEHSKEGERPDLETDDDPYGSRFFDERGIALWQEMQTEELCQQFSFGKYLDDEDLEFVDVDAIHFDEYVNLWRNESDMVQECC</sequence>
<evidence type="ECO:0000313" key="2">
    <source>
        <dbReference type="EMBL" id="CAK7273634.1"/>
    </source>
</evidence>
<feature type="compositionally biased region" description="Basic and acidic residues" evidence="1">
    <location>
        <begin position="524"/>
        <end position="536"/>
    </location>
</feature>
<comment type="caution">
    <text evidence="2">The sequence shown here is derived from an EMBL/GenBank/DDBJ whole genome shotgun (WGS) entry which is preliminary data.</text>
</comment>
<dbReference type="EMBL" id="CAWUON010000117">
    <property type="protein sequence ID" value="CAK7273634.1"/>
    <property type="molecule type" value="Genomic_DNA"/>
</dbReference>
<feature type="region of interest" description="Disordered" evidence="1">
    <location>
        <begin position="185"/>
        <end position="237"/>
    </location>
</feature>
<evidence type="ECO:0000256" key="1">
    <source>
        <dbReference type="SAM" id="MobiDB-lite"/>
    </source>
</evidence>
<feature type="compositionally biased region" description="Basic residues" evidence="1">
    <location>
        <begin position="196"/>
        <end position="211"/>
    </location>
</feature>
<gene>
    <name evidence="2" type="ORF">SEPCBS119000_005760</name>
</gene>
<accession>A0ABP0DZK1</accession>
<name>A0ABP0DZK1_9PEZI</name>
<proteinExistence type="predicted"/>
<organism evidence="2 3">
    <name type="scientific">Sporothrix epigloea</name>
    <dbReference type="NCBI Taxonomy" id="1892477"/>
    <lineage>
        <taxon>Eukaryota</taxon>
        <taxon>Fungi</taxon>
        <taxon>Dikarya</taxon>
        <taxon>Ascomycota</taxon>
        <taxon>Pezizomycotina</taxon>
        <taxon>Sordariomycetes</taxon>
        <taxon>Sordariomycetidae</taxon>
        <taxon>Ophiostomatales</taxon>
        <taxon>Ophiostomataceae</taxon>
        <taxon>Sporothrix</taxon>
    </lineage>
</organism>
<keyword evidence="3" id="KW-1185">Reference proteome</keyword>
<evidence type="ECO:0000313" key="3">
    <source>
        <dbReference type="Proteomes" id="UP001642502"/>
    </source>
</evidence>
<dbReference type="Proteomes" id="UP001642502">
    <property type="component" value="Unassembled WGS sequence"/>
</dbReference>
<reference evidence="2 3" key="1">
    <citation type="submission" date="2024-01" db="EMBL/GenBank/DDBJ databases">
        <authorList>
            <person name="Allen C."/>
            <person name="Tagirdzhanova G."/>
        </authorList>
    </citation>
    <scope>NUCLEOTIDE SEQUENCE [LARGE SCALE GENOMIC DNA]</scope>
    <source>
        <strain evidence="2 3">CBS 119000</strain>
    </source>
</reference>